<evidence type="ECO:0000313" key="2">
    <source>
        <dbReference type="EMBL" id="KAJ9608906.1"/>
    </source>
</evidence>
<comment type="caution">
    <text evidence="2">The sequence shown here is derived from an EMBL/GenBank/DDBJ whole genome shotgun (WGS) entry which is preliminary data.</text>
</comment>
<feature type="region of interest" description="Disordered" evidence="1">
    <location>
        <begin position="134"/>
        <end position="161"/>
    </location>
</feature>
<organism evidence="2 3">
    <name type="scientific">Cladophialophora chaetospira</name>
    <dbReference type="NCBI Taxonomy" id="386627"/>
    <lineage>
        <taxon>Eukaryota</taxon>
        <taxon>Fungi</taxon>
        <taxon>Dikarya</taxon>
        <taxon>Ascomycota</taxon>
        <taxon>Pezizomycotina</taxon>
        <taxon>Eurotiomycetes</taxon>
        <taxon>Chaetothyriomycetidae</taxon>
        <taxon>Chaetothyriales</taxon>
        <taxon>Herpotrichiellaceae</taxon>
        <taxon>Cladophialophora</taxon>
    </lineage>
</organism>
<evidence type="ECO:0000256" key="1">
    <source>
        <dbReference type="SAM" id="MobiDB-lite"/>
    </source>
</evidence>
<keyword evidence="3" id="KW-1185">Reference proteome</keyword>
<sequence length="170" mass="18446">MSEASTLPDDTFRSCTISCLQRVAPAVLYGSSYERIKLRVLANEYLNTSQDVNMQELLVMLHSRYDLIKLGCYEPEFLEEITARVYRAAKTMRVNTVNGDNGTGASCGSNKVQRGSMASGIMEDVLGTGAHVASGVRTKPSNERLGSNAGEEVKKNKAQNKSAYVIGNAS</sequence>
<proteinExistence type="predicted"/>
<dbReference type="Proteomes" id="UP001172673">
    <property type="component" value="Unassembled WGS sequence"/>
</dbReference>
<protein>
    <submittedName>
        <fullName evidence="2">Uncharacterized protein</fullName>
    </submittedName>
</protein>
<name>A0AA39CI56_9EURO</name>
<reference evidence="2" key="1">
    <citation type="submission" date="2022-10" db="EMBL/GenBank/DDBJ databases">
        <title>Culturing micro-colonial fungi from biological soil crusts in the Mojave desert and describing Neophaeococcomyces mojavensis, and introducing the new genera and species Taxawa tesnikishii.</title>
        <authorList>
            <person name="Kurbessoian T."/>
            <person name="Stajich J.E."/>
        </authorList>
    </citation>
    <scope>NUCLEOTIDE SEQUENCE</scope>
    <source>
        <strain evidence="2">TK_41</strain>
    </source>
</reference>
<dbReference type="AlphaFoldDB" id="A0AA39CI56"/>
<gene>
    <name evidence="2" type="ORF">H2200_006677</name>
</gene>
<dbReference type="EMBL" id="JAPDRK010000009">
    <property type="protein sequence ID" value="KAJ9608906.1"/>
    <property type="molecule type" value="Genomic_DNA"/>
</dbReference>
<evidence type="ECO:0000313" key="3">
    <source>
        <dbReference type="Proteomes" id="UP001172673"/>
    </source>
</evidence>
<accession>A0AA39CI56</accession>